<dbReference type="SUPFAM" id="SSF47986">
    <property type="entry name" value="DEATH domain"/>
    <property type="match status" value="1"/>
</dbReference>
<dbReference type="Proteomes" id="UP001266305">
    <property type="component" value="Unassembled WGS sequence"/>
</dbReference>
<feature type="domain" description="Pyrin" evidence="1">
    <location>
        <begin position="1"/>
        <end position="93"/>
    </location>
</feature>
<comment type="caution">
    <text evidence="2">The sequence shown here is derived from an EMBL/GenBank/DDBJ whole genome shotgun (WGS) entry which is preliminary data.</text>
</comment>
<organism evidence="2 3">
    <name type="scientific">Saguinus oedipus</name>
    <name type="common">Cotton-top tamarin</name>
    <name type="synonym">Oedipomidas oedipus</name>
    <dbReference type="NCBI Taxonomy" id="9490"/>
    <lineage>
        <taxon>Eukaryota</taxon>
        <taxon>Metazoa</taxon>
        <taxon>Chordata</taxon>
        <taxon>Craniata</taxon>
        <taxon>Vertebrata</taxon>
        <taxon>Euteleostomi</taxon>
        <taxon>Mammalia</taxon>
        <taxon>Eutheria</taxon>
        <taxon>Euarchontoglires</taxon>
        <taxon>Primates</taxon>
        <taxon>Haplorrhini</taxon>
        <taxon>Platyrrhini</taxon>
        <taxon>Cebidae</taxon>
        <taxon>Callitrichinae</taxon>
        <taxon>Saguinus</taxon>
    </lineage>
</organism>
<dbReference type="InterPro" id="IPR050637">
    <property type="entry name" value="NLRP_innate_immun_reg"/>
</dbReference>
<dbReference type="Gene3D" id="1.10.533.10">
    <property type="entry name" value="Death Domain, Fas"/>
    <property type="match status" value="1"/>
</dbReference>
<dbReference type="Pfam" id="PF02758">
    <property type="entry name" value="PYRIN"/>
    <property type="match status" value="1"/>
</dbReference>
<dbReference type="EMBL" id="JASSZA010000019">
    <property type="protein sequence ID" value="KAK2089221.1"/>
    <property type="molecule type" value="Genomic_DNA"/>
</dbReference>
<feature type="non-terminal residue" evidence="2">
    <location>
        <position position="93"/>
    </location>
</feature>
<sequence length="93" mass="11279">MAASFFSDFGLIWYLEELKKEEFRKFKEHLKQLTSHLELKPIPWAEVKKASREELANLLIKYYEEQQAWNVTLRIFQKMGRKDLCVKVTRERT</sequence>
<dbReference type="PANTHER" id="PTHR45690:SF6">
    <property type="entry name" value="NACHT, LRR AND PYD DOMAINS-CONTAINING PROTEIN 4"/>
    <property type="match status" value="1"/>
</dbReference>
<dbReference type="SMART" id="SM01289">
    <property type="entry name" value="PYRIN"/>
    <property type="match status" value="1"/>
</dbReference>
<reference evidence="2 3" key="1">
    <citation type="submission" date="2023-05" db="EMBL/GenBank/DDBJ databases">
        <title>B98-5 Cell Line De Novo Hybrid Assembly: An Optical Mapping Approach.</title>
        <authorList>
            <person name="Kananen K."/>
            <person name="Auerbach J.A."/>
            <person name="Kautto E."/>
            <person name="Blachly J.S."/>
        </authorList>
    </citation>
    <scope>NUCLEOTIDE SEQUENCE [LARGE SCALE GENOMIC DNA]</scope>
    <source>
        <strain evidence="2">B95-8</strain>
        <tissue evidence="2">Cell line</tissue>
    </source>
</reference>
<dbReference type="InterPro" id="IPR011029">
    <property type="entry name" value="DEATH-like_dom_sf"/>
</dbReference>
<dbReference type="CDD" id="cd08320">
    <property type="entry name" value="Pyrin_NALPs"/>
    <property type="match status" value="1"/>
</dbReference>
<gene>
    <name evidence="2" type="primary">NLRP4_1</name>
    <name evidence="2" type="ORF">P7K49_035128</name>
</gene>
<evidence type="ECO:0000313" key="2">
    <source>
        <dbReference type="EMBL" id="KAK2089221.1"/>
    </source>
</evidence>
<evidence type="ECO:0000259" key="1">
    <source>
        <dbReference type="PROSITE" id="PS50824"/>
    </source>
</evidence>
<dbReference type="InterPro" id="IPR004020">
    <property type="entry name" value="DAPIN"/>
</dbReference>
<dbReference type="PROSITE" id="PS50824">
    <property type="entry name" value="DAPIN"/>
    <property type="match status" value="1"/>
</dbReference>
<accession>A0ABQ9TWN3</accession>
<proteinExistence type="predicted"/>
<keyword evidence="3" id="KW-1185">Reference proteome</keyword>
<dbReference type="PANTHER" id="PTHR45690">
    <property type="entry name" value="NACHT, LRR AND PYD DOMAINS-CONTAINING PROTEIN 12"/>
    <property type="match status" value="1"/>
</dbReference>
<name>A0ABQ9TWN3_SAGOE</name>
<protein>
    <submittedName>
        <fullName evidence="2">NACHT, LRR and PYD domains-containing protein 4</fullName>
    </submittedName>
</protein>
<evidence type="ECO:0000313" key="3">
    <source>
        <dbReference type="Proteomes" id="UP001266305"/>
    </source>
</evidence>